<protein>
    <submittedName>
        <fullName evidence="1">Uncharacterized protein</fullName>
    </submittedName>
</protein>
<dbReference type="AlphaFoldDB" id="A0AAE0SLF8"/>
<dbReference type="Gene3D" id="2.40.50.120">
    <property type="match status" value="1"/>
</dbReference>
<keyword evidence="2" id="KW-1185">Reference proteome</keyword>
<gene>
    <name evidence="1" type="ORF">CHS0354_013606</name>
</gene>
<comment type="caution">
    <text evidence="1">The sequence shown here is derived from an EMBL/GenBank/DDBJ whole genome shotgun (WGS) entry which is preliminary data.</text>
</comment>
<reference evidence="1" key="1">
    <citation type="journal article" date="2021" name="Genome Biol. Evol.">
        <title>A High-Quality Reference Genome for a Parasitic Bivalve with Doubly Uniparental Inheritance (Bivalvia: Unionida).</title>
        <authorList>
            <person name="Smith C.H."/>
        </authorList>
    </citation>
    <scope>NUCLEOTIDE SEQUENCE</scope>
    <source>
        <strain evidence="1">CHS0354</strain>
    </source>
</reference>
<dbReference type="Proteomes" id="UP001195483">
    <property type="component" value="Unassembled WGS sequence"/>
</dbReference>
<dbReference type="SUPFAM" id="SSF50242">
    <property type="entry name" value="TIMP-like"/>
    <property type="match status" value="1"/>
</dbReference>
<dbReference type="InterPro" id="IPR008993">
    <property type="entry name" value="TIMP-like_OB-fold"/>
</dbReference>
<reference evidence="1" key="3">
    <citation type="submission" date="2023-05" db="EMBL/GenBank/DDBJ databases">
        <authorList>
            <person name="Smith C.H."/>
        </authorList>
    </citation>
    <scope>NUCLEOTIDE SEQUENCE</scope>
    <source>
        <strain evidence="1">CHS0354</strain>
        <tissue evidence="1">Mantle</tissue>
    </source>
</reference>
<sequence length="111" mass="12044">MDPGIGHSFIPSVVVEGTVMGGELVETSRNRDDPDDFGICAGYTMHLERIFKNGSNPLAVHNGTFFVVMPVSESDCGRRLYAGKTYIIAGKMYNCANSKATSFHFFASLAT</sequence>
<name>A0AAE0SLF8_9BIVA</name>
<accession>A0AAE0SLF8</accession>
<organism evidence="1 2">
    <name type="scientific">Potamilus streckersoni</name>
    <dbReference type="NCBI Taxonomy" id="2493646"/>
    <lineage>
        <taxon>Eukaryota</taxon>
        <taxon>Metazoa</taxon>
        <taxon>Spiralia</taxon>
        <taxon>Lophotrochozoa</taxon>
        <taxon>Mollusca</taxon>
        <taxon>Bivalvia</taxon>
        <taxon>Autobranchia</taxon>
        <taxon>Heteroconchia</taxon>
        <taxon>Palaeoheterodonta</taxon>
        <taxon>Unionida</taxon>
        <taxon>Unionoidea</taxon>
        <taxon>Unionidae</taxon>
        <taxon>Ambleminae</taxon>
        <taxon>Lampsilini</taxon>
        <taxon>Potamilus</taxon>
    </lineage>
</organism>
<evidence type="ECO:0000313" key="1">
    <source>
        <dbReference type="EMBL" id="KAK3593710.1"/>
    </source>
</evidence>
<proteinExistence type="predicted"/>
<reference evidence="1" key="2">
    <citation type="journal article" date="2021" name="Genome Biol. Evol.">
        <title>Developing a high-quality reference genome for a parasitic bivalve with doubly uniparental inheritance (Bivalvia: Unionida).</title>
        <authorList>
            <person name="Smith C.H."/>
        </authorList>
    </citation>
    <scope>NUCLEOTIDE SEQUENCE</scope>
    <source>
        <strain evidence="1">CHS0354</strain>
        <tissue evidence="1">Mantle</tissue>
    </source>
</reference>
<evidence type="ECO:0000313" key="2">
    <source>
        <dbReference type="Proteomes" id="UP001195483"/>
    </source>
</evidence>
<dbReference type="EMBL" id="JAEAOA010000822">
    <property type="protein sequence ID" value="KAK3593710.1"/>
    <property type="molecule type" value="Genomic_DNA"/>
</dbReference>